<evidence type="ECO:0000313" key="1">
    <source>
        <dbReference type="EMBL" id="AZE54121.1"/>
    </source>
</evidence>
<evidence type="ECO:0000313" key="2">
    <source>
        <dbReference type="Proteomes" id="UP000268696"/>
    </source>
</evidence>
<dbReference type="RefSeq" id="WP_124377024.1">
    <property type="nucleotide sequence ID" value="NZ_CP027754.1"/>
</dbReference>
<proteinExistence type="predicted"/>
<organism evidence="1 2">
    <name type="scientific">Pseudomonas synxantha</name>
    <dbReference type="NCBI Taxonomy" id="47883"/>
    <lineage>
        <taxon>Bacteria</taxon>
        <taxon>Pseudomonadati</taxon>
        <taxon>Pseudomonadota</taxon>
        <taxon>Gammaproteobacteria</taxon>
        <taxon>Pseudomonadales</taxon>
        <taxon>Pseudomonadaceae</taxon>
        <taxon>Pseudomonas</taxon>
    </lineage>
</organism>
<evidence type="ECO:0008006" key="3">
    <source>
        <dbReference type="Google" id="ProtNLM"/>
    </source>
</evidence>
<reference evidence="1 2" key="1">
    <citation type="submission" date="2018-03" db="EMBL/GenBank/DDBJ databases">
        <title>Diversity of phytobeneficial traits revealed by whole-genome analysis of worldwide-isolated phenazine-producing Pseudomonas spp.</title>
        <authorList>
            <person name="Biessy A."/>
            <person name="Novinscak A."/>
            <person name="Blom J."/>
            <person name="Leger G."/>
            <person name="Thomashow L.S."/>
            <person name="Cazorla F.M."/>
            <person name="Josic D."/>
            <person name="Filion M."/>
        </authorList>
    </citation>
    <scope>NUCLEOTIDE SEQUENCE [LARGE SCALE GENOMIC DNA]</scope>
    <source>
        <strain evidence="1 2">30B</strain>
    </source>
</reference>
<name>A0A3G7U4M8_9PSED</name>
<dbReference type="SUPFAM" id="SSF47336">
    <property type="entry name" value="ACP-like"/>
    <property type="match status" value="1"/>
</dbReference>
<dbReference type="Gene3D" id="1.10.1200.10">
    <property type="entry name" value="ACP-like"/>
    <property type="match status" value="1"/>
</dbReference>
<dbReference type="Proteomes" id="UP000268696">
    <property type="component" value="Chromosome"/>
</dbReference>
<dbReference type="InterPro" id="IPR036736">
    <property type="entry name" value="ACP-like_sf"/>
</dbReference>
<gene>
    <name evidence="1" type="ORF">C4K03_1952</name>
</gene>
<sequence>MSNDILNLIAEAKEADEGSVKLGDKLDWDSIAVVTFMAFLSEREISVSADGLNKCETVDDVVALVAAKSA</sequence>
<dbReference type="EMBL" id="CP027754">
    <property type="protein sequence ID" value="AZE54121.1"/>
    <property type="molecule type" value="Genomic_DNA"/>
</dbReference>
<protein>
    <recommendedName>
        <fullName evidence="3">Carrier domain-containing protein</fullName>
    </recommendedName>
</protein>
<accession>A0A3G7U4M8</accession>
<dbReference type="AlphaFoldDB" id="A0A3G7U4M8"/>